<keyword evidence="16" id="KW-0594">Phospholipid biosynthesis</keyword>
<evidence type="ECO:0000256" key="15">
    <source>
        <dbReference type="ARBA" id="ARBA00023136"/>
    </source>
</evidence>
<gene>
    <name evidence="20" type="ORF">AAK873_00705</name>
</gene>
<dbReference type="EMBL" id="JBCLPP010000002">
    <property type="protein sequence ID" value="MEY8244131.1"/>
    <property type="molecule type" value="Genomic_DNA"/>
</dbReference>
<dbReference type="EC" id="2.7.7.41" evidence="6 18"/>
<keyword evidence="8" id="KW-1003">Cell membrane</keyword>
<keyword evidence="17" id="KW-1208">Phospholipid metabolism</keyword>
<evidence type="ECO:0000256" key="19">
    <source>
        <dbReference type="SAM" id="Phobius"/>
    </source>
</evidence>
<keyword evidence="12 18" id="KW-0548">Nucleotidyltransferase</keyword>
<dbReference type="Proteomes" id="UP001565200">
    <property type="component" value="Unassembled WGS sequence"/>
</dbReference>
<feature type="transmembrane region" description="Helical" evidence="19">
    <location>
        <begin position="210"/>
        <end position="228"/>
    </location>
</feature>
<evidence type="ECO:0000256" key="3">
    <source>
        <dbReference type="ARBA" id="ARBA00005119"/>
    </source>
</evidence>
<evidence type="ECO:0000256" key="13">
    <source>
        <dbReference type="ARBA" id="ARBA00022989"/>
    </source>
</evidence>
<name>A0ABV4CTW8_9BACT</name>
<comment type="catalytic activity">
    <reaction evidence="1 18">
        <text>a 1,2-diacyl-sn-glycero-3-phosphate + CTP + H(+) = a CDP-1,2-diacyl-sn-glycerol + diphosphate</text>
        <dbReference type="Rhea" id="RHEA:16229"/>
        <dbReference type="ChEBI" id="CHEBI:15378"/>
        <dbReference type="ChEBI" id="CHEBI:33019"/>
        <dbReference type="ChEBI" id="CHEBI:37563"/>
        <dbReference type="ChEBI" id="CHEBI:58332"/>
        <dbReference type="ChEBI" id="CHEBI:58608"/>
        <dbReference type="EC" id="2.7.7.41"/>
    </reaction>
</comment>
<evidence type="ECO:0000256" key="17">
    <source>
        <dbReference type="ARBA" id="ARBA00023264"/>
    </source>
</evidence>
<evidence type="ECO:0000256" key="6">
    <source>
        <dbReference type="ARBA" id="ARBA00012487"/>
    </source>
</evidence>
<evidence type="ECO:0000256" key="7">
    <source>
        <dbReference type="ARBA" id="ARBA00019373"/>
    </source>
</evidence>
<comment type="pathway">
    <text evidence="4">Lipid metabolism.</text>
</comment>
<feature type="transmembrane region" description="Helical" evidence="19">
    <location>
        <begin position="179"/>
        <end position="198"/>
    </location>
</feature>
<accession>A0ABV4CTW8</accession>
<evidence type="ECO:0000313" key="20">
    <source>
        <dbReference type="EMBL" id="MEY8244131.1"/>
    </source>
</evidence>
<dbReference type="PROSITE" id="PS01315">
    <property type="entry name" value="CDS"/>
    <property type="match status" value="1"/>
</dbReference>
<comment type="caution">
    <text evidence="20">The sequence shown here is derived from an EMBL/GenBank/DDBJ whole genome shotgun (WGS) entry which is preliminary data.</text>
</comment>
<evidence type="ECO:0000256" key="10">
    <source>
        <dbReference type="ARBA" id="ARBA00022679"/>
    </source>
</evidence>
<dbReference type="InterPro" id="IPR000374">
    <property type="entry name" value="PC_trans"/>
</dbReference>
<feature type="transmembrane region" description="Helical" evidence="19">
    <location>
        <begin position="116"/>
        <end position="134"/>
    </location>
</feature>
<evidence type="ECO:0000256" key="8">
    <source>
        <dbReference type="ARBA" id="ARBA00022475"/>
    </source>
</evidence>
<keyword evidence="11 18" id="KW-0812">Transmembrane</keyword>
<evidence type="ECO:0000256" key="14">
    <source>
        <dbReference type="ARBA" id="ARBA00023098"/>
    </source>
</evidence>
<comment type="pathway">
    <text evidence="3 18">Phospholipid metabolism; CDP-diacylglycerol biosynthesis; CDP-diacylglycerol from sn-glycerol 3-phosphate: step 3/3.</text>
</comment>
<evidence type="ECO:0000256" key="9">
    <source>
        <dbReference type="ARBA" id="ARBA00022516"/>
    </source>
</evidence>
<evidence type="ECO:0000256" key="1">
    <source>
        <dbReference type="ARBA" id="ARBA00001698"/>
    </source>
</evidence>
<keyword evidence="21" id="KW-1185">Reference proteome</keyword>
<evidence type="ECO:0000256" key="4">
    <source>
        <dbReference type="ARBA" id="ARBA00005189"/>
    </source>
</evidence>
<feature type="transmembrane region" description="Helical" evidence="19">
    <location>
        <begin position="29"/>
        <end position="46"/>
    </location>
</feature>
<feature type="transmembrane region" description="Helical" evidence="19">
    <location>
        <begin position="140"/>
        <end position="158"/>
    </location>
</feature>
<evidence type="ECO:0000256" key="18">
    <source>
        <dbReference type="RuleBase" id="RU003938"/>
    </source>
</evidence>
<dbReference type="RefSeq" id="WP_121698932.1">
    <property type="nucleotide sequence ID" value="NZ_JBCLPP010000002.1"/>
</dbReference>
<dbReference type="GO" id="GO:0004605">
    <property type="term" value="F:phosphatidate cytidylyltransferase activity"/>
    <property type="evidence" value="ECO:0007669"/>
    <property type="project" value="UniProtKB-EC"/>
</dbReference>
<protein>
    <recommendedName>
        <fullName evidence="7 18">Phosphatidate cytidylyltransferase</fullName>
        <ecNumber evidence="6 18">2.7.7.41</ecNumber>
    </recommendedName>
</protein>
<comment type="similarity">
    <text evidence="5 18">Belongs to the CDS family.</text>
</comment>
<evidence type="ECO:0000256" key="11">
    <source>
        <dbReference type="ARBA" id="ARBA00022692"/>
    </source>
</evidence>
<keyword evidence="9" id="KW-0444">Lipid biosynthesis</keyword>
<evidence type="ECO:0000256" key="5">
    <source>
        <dbReference type="ARBA" id="ARBA00010185"/>
    </source>
</evidence>
<keyword evidence="10 18" id="KW-0808">Transferase</keyword>
<sequence>MKNILLRSISGAIYVALILAGVLINNWTFLALCVLFTILSLIEYFSLELHTTASRHKYLTCILDVAGGVAMVSGTWLLVTGWCIYGIAAYLIYLLARLITQLYIKDVDPVASLSKSFLGQLYIALPLSTIMFIYASSPYLVMAMFIFIWLNDTGAFIVGCSIGRHRLFPRLSPKKSWEGFWGGLVFCIAAAFVIKSFWPDTYTLTTCQMAGFSIVVSVFATWGDLVESMFKRSLNVKDSGKIIPGHGGILDRIDSLLCVVPAVACYLLFI</sequence>
<keyword evidence="13 19" id="KW-1133">Transmembrane helix</keyword>
<evidence type="ECO:0000256" key="12">
    <source>
        <dbReference type="ARBA" id="ARBA00022695"/>
    </source>
</evidence>
<evidence type="ECO:0000256" key="16">
    <source>
        <dbReference type="ARBA" id="ARBA00023209"/>
    </source>
</evidence>
<keyword evidence="15 19" id="KW-0472">Membrane</keyword>
<reference evidence="20 21" key="1">
    <citation type="submission" date="2024-03" db="EMBL/GenBank/DDBJ databases">
        <title>Mouse gut bacterial collection (mGBC) of GemPharmatech.</title>
        <authorList>
            <person name="He Y."/>
            <person name="Dong L."/>
            <person name="Wu D."/>
            <person name="Gao X."/>
            <person name="Lin Z."/>
        </authorList>
    </citation>
    <scope>NUCLEOTIDE SEQUENCE [LARGE SCALE GENOMIC DNA]</scope>
    <source>
        <strain evidence="20 21">54-13</strain>
    </source>
</reference>
<dbReference type="PANTHER" id="PTHR46382">
    <property type="entry name" value="PHOSPHATIDATE CYTIDYLYLTRANSFERASE"/>
    <property type="match status" value="1"/>
</dbReference>
<keyword evidence="14" id="KW-0443">Lipid metabolism</keyword>
<dbReference type="Pfam" id="PF01148">
    <property type="entry name" value="CTP_transf_1"/>
    <property type="match status" value="1"/>
</dbReference>
<proteinExistence type="inferred from homology"/>
<evidence type="ECO:0000256" key="2">
    <source>
        <dbReference type="ARBA" id="ARBA00004651"/>
    </source>
</evidence>
<dbReference type="PANTHER" id="PTHR46382:SF1">
    <property type="entry name" value="PHOSPHATIDATE CYTIDYLYLTRANSFERASE"/>
    <property type="match status" value="1"/>
</dbReference>
<evidence type="ECO:0000313" key="21">
    <source>
        <dbReference type="Proteomes" id="UP001565200"/>
    </source>
</evidence>
<organism evidence="20 21">
    <name type="scientific">Heminiphilus faecis</name>
    <dbReference type="NCBI Taxonomy" id="2601703"/>
    <lineage>
        <taxon>Bacteria</taxon>
        <taxon>Pseudomonadati</taxon>
        <taxon>Bacteroidota</taxon>
        <taxon>Bacteroidia</taxon>
        <taxon>Bacteroidales</taxon>
        <taxon>Muribaculaceae</taxon>
        <taxon>Heminiphilus</taxon>
    </lineage>
</organism>
<comment type="subcellular location">
    <subcellularLocation>
        <location evidence="2">Cell membrane</location>
        <topology evidence="2">Multi-pass membrane protein</topology>
    </subcellularLocation>
</comment>
<feature type="transmembrane region" description="Helical" evidence="19">
    <location>
        <begin position="84"/>
        <end position="104"/>
    </location>
</feature>